<evidence type="ECO:0000256" key="9">
    <source>
        <dbReference type="ARBA" id="ARBA00023136"/>
    </source>
</evidence>
<feature type="transmembrane region" description="Helical" evidence="11">
    <location>
        <begin position="55"/>
        <end position="76"/>
    </location>
</feature>
<keyword evidence="4" id="KW-0050">Antiport</keyword>
<feature type="transmembrane region" description="Helical" evidence="11">
    <location>
        <begin position="88"/>
        <end position="110"/>
    </location>
</feature>
<keyword evidence="3" id="KW-0813">Transport</keyword>
<feature type="transmembrane region" description="Helical" evidence="11">
    <location>
        <begin position="262"/>
        <end position="280"/>
    </location>
</feature>
<dbReference type="AlphaFoldDB" id="A0A7Y9LUF7"/>
<organism evidence="13 14">
    <name type="scientific">Psychromicrobium silvestre</name>
    <dbReference type="NCBI Taxonomy" id="1645614"/>
    <lineage>
        <taxon>Bacteria</taxon>
        <taxon>Bacillati</taxon>
        <taxon>Actinomycetota</taxon>
        <taxon>Actinomycetes</taxon>
        <taxon>Micrococcales</taxon>
        <taxon>Micrococcaceae</taxon>
        <taxon>Psychromicrobium</taxon>
    </lineage>
</organism>
<evidence type="ECO:0000313" key="13">
    <source>
        <dbReference type="EMBL" id="NYE95829.1"/>
    </source>
</evidence>
<dbReference type="GO" id="GO:0016020">
    <property type="term" value="C:membrane"/>
    <property type="evidence" value="ECO:0007669"/>
    <property type="project" value="UniProtKB-SubCell"/>
</dbReference>
<keyword evidence="10" id="KW-0739">Sodium transport</keyword>
<evidence type="ECO:0000256" key="11">
    <source>
        <dbReference type="SAM" id="Phobius"/>
    </source>
</evidence>
<proteinExistence type="inferred from homology"/>
<dbReference type="Gene3D" id="1.20.1530.20">
    <property type="match status" value="1"/>
</dbReference>
<evidence type="ECO:0000256" key="2">
    <source>
        <dbReference type="ARBA" id="ARBA00005551"/>
    </source>
</evidence>
<dbReference type="PANTHER" id="PTHR43562:SF3">
    <property type="entry name" value="SODIUM ION_PROTON EXCHANGER (EUROFUNG)"/>
    <property type="match status" value="1"/>
</dbReference>
<dbReference type="InterPro" id="IPR038770">
    <property type="entry name" value="Na+/solute_symporter_sf"/>
</dbReference>
<dbReference type="EMBL" id="JACBYQ010000002">
    <property type="protein sequence ID" value="NYE95829.1"/>
    <property type="molecule type" value="Genomic_DNA"/>
</dbReference>
<keyword evidence="8" id="KW-0406">Ion transport</keyword>
<dbReference type="GO" id="GO:0006814">
    <property type="term" value="P:sodium ion transport"/>
    <property type="evidence" value="ECO:0007669"/>
    <property type="project" value="UniProtKB-KW"/>
</dbReference>
<dbReference type="Proteomes" id="UP000521748">
    <property type="component" value="Unassembled WGS sequence"/>
</dbReference>
<feature type="transmembrane region" description="Helical" evidence="11">
    <location>
        <begin position="292"/>
        <end position="311"/>
    </location>
</feature>
<dbReference type="GO" id="GO:0015297">
    <property type="term" value="F:antiporter activity"/>
    <property type="evidence" value="ECO:0007669"/>
    <property type="project" value="UniProtKB-KW"/>
</dbReference>
<feature type="transmembrane region" description="Helical" evidence="11">
    <location>
        <begin position="349"/>
        <end position="369"/>
    </location>
</feature>
<evidence type="ECO:0000256" key="10">
    <source>
        <dbReference type="ARBA" id="ARBA00023201"/>
    </source>
</evidence>
<feature type="transmembrane region" description="Helical" evidence="11">
    <location>
        <begin position="213"/>
        <end position="232"/>
    </location>
</feature>
<evidence type="ECO:0000313" key="14">
    <source>
        <dbReference type="Proteomes" id="UP000521748"/>
    </source>
</evidence>
<comment type="caution">
    <text evidence="13">The sequence shown here is derived from an EMBL/GenBank/DDBJ whole genome shotgun (WGS) entry which is preliminary data.</text>
</comment>
<feature type="transmembrane region" description="Helical" evidence="11">
    <location>
        <begin position="146"/>
        <end position="166"/>
    </location>
</feature>
<keyword evidence="6 11" id="KW-1133">Transmembrane helix</keyword>
<keyword evidence="14" id="KW-1185">Reference proteome</keyword>
<dbReference type="Pfam" id="PF00999">
    <property type="entry name" value="Na_H_Exchanger"/>
    <property type="match status" value="1"/>
</dbReference>
<dbReference type="GO" id="GO:1902600">
    <property type="term" value="P:proton transmembrane transport"/>
    <property type="evidence" value="ECO:0007669"/>
    <property type="project" value="InterPro"/>
</dbReference>
<accession>A0A7Y9LUF7</accession>
<feature type="transmembrane region" description="Helical" evidence="11">
    <location>
        <begin position="116"/>
        <end position="134"/>
    </location>
</feature>
<keyword evidence="5 11" id="KW-0812">Transmembrane</keyword>
<evidence type="ECO:0000256" key="1">
    <source>
        <dbReference type="ARBA" id="ARBA00004141"/>
    </source>
</evidence>
<keyword evidence="7" id="KW-0915">Sodium</keyword>
<dbReference type="PANTHER" id="PTHR43562">
    <property type="entry name" value="NAPA-TYPE SODIUM/HYDROGEN ANTIPORTER"/>
    <property type="match status" value="1"/>
</dbReference>
<dbReference type="InterPro" id="IPR006153">
    <property type="entry name" value="Cation/H_exchanger_TM"/>
</dbReference>
<evidence type="ECO:0000256" key="3">
    <source>
        <dbReference type="ARBA" id="ARBA00022448"/>
    </source>
</evidence>
<gene>
    <name evidence="13" type="ORF">FHU41_002079</name>
</gene>
<feature type="domain" description="Cation/H+ exchanger transmembrane" evidence="12">
    <location>
        <begin position="14"/>
        <end position="360"/>
    </location>
</feature>
<evidence type="ECO:0000256" key="7">
    <source>
        <dbReference type="ARBA" id="ARBA00023053"/>
    </source>
</evidence>
<name>A0A7Y9LUF7_9MICC</name>
<feature type="transmembrane region" description="Helical" evidence="11">
    <location>
        <begin position="172"/>
        <end position="192"/>
    </location>
</feature>
<keyword evidence="9 11" id="KW-0472">Membrane</keyword>
<reference evidence="13 14" key="1">
    <citation type="submission" date="2020-07" db="EMBL/GenBank/DDBJ databases">
        <title>Sequencing the genomes of 1000 actinobacteria strains.</title>
        <authorList>
            <person name="Klenk H.-P."/>
        </authorList>
    </citation>
    <scope>NUCLEOTIDE SEQUENCE [LARGE SCALE GENOMIC DNA]</scope>
    <source>
        <strain evidence="13 14">DSM 102047</strain>
    </source>
</reference>
<dbReference type="RefSeq" id="WP_179389562.1">
    <property type="nucleotide sequence ID" value="NZ_JACBYQ010000002.1"/>
</dbReference>
<evidence type="ECO:0000256" key="4">
    <source>
        <dbReference type="ARBA" id="ARBA00022449"/>
    </source>
</evidence>
<sequence length="384" mass="39786">MSFAVLALVMALGLFGPLLATPRRWQIPVVIGELLAGLLIGRTGFNVVDSADPTFSLLGNIGFALIMFVAGTHVPLRNTQLRSALAKGAGRAVAVAALSVAFAVVIALSFSILHAPLYAVLIASSSAALVLPIIESSHLDGPEVLALTAQVAIADAAAIIALPLAIDPPRAGIAALGVLVIAGCAALLFVLMRSTERSGLRSRVRAFSEQRKFALELRLQLIVLFALAALAMFSQVSIMLAGFSFGLAVSAVGQPRRLARQLFAITEGFFGPVFFLWIGASLNLRELLDHPPMILLGLALGVAAILSHLAIRALGLPWPLGILSAAQLGVPVAAVAISTQSGLLLPGEASALILGSLLTIAASSLLAHFPSSVHGKPRARSEDK</sequence>
<evidence type="ECO:0000256" key="6">
    <source>
        <dbReference type="ARBA" id="ARBA00022989"/>
    </source>
</evidence>
<comment type="similarity">
    <text evidence="2">Belongs to the monovalent cation:proton antiporter 2 (CPA2) transporter (TC 2.A.37) family.</text>
</comment>
<evidence type="ECO:0000256" key="8">
    <source>
        <dbReference type="ARBA" id="ARBA00023065"/>
    </source>
</evidence>
<evidence type="ECO:0000259" key="12">
    <source>
        <dbReference type="Pfam" id="PF00999"/>
    </source>
</evidence>
<comment type="subcellular location">
    <subcellularLocation>
        <location evidence="1">Membrane</location>
        <topology evidence="1">Multi-pass membrane protein</topology>
    </subcellularLocation>
</comment>
<protein>
    <submittedName>
        <fullName evidence="13">Kef-type K+ transport system membrane component KefB</fullName>
    </submittedName>
</protein>
<evidence type="ECO:0000256" key="5">
    <source>
        <dbReference type="ARBA" id="ARBA00022692"/>
    </source>
</evidence>